<evidence type="ECO:0000256" key="2">
    <source>
        <dbReference type="SAM" id="MobiDB-lite"/>
    </source>
</evidence>
<sequence length="84" mass="9401">MKPRMGQGLGRATTPHSADTDMGETQIIGATSIDRNRELQRVEAALKRLERGQFGHCLYCGDRIDLERLQHDPAVESCDTCEED</sequence>
<proteinExistence type="predicted"/>
<reference evidence="3" key="1">
    <citation type="submission" date="2022-12" db="EMBL/GenBank/DDBJ databases">
        <title>Bacterial isolates from different developmental stages of Nematostella vectensis.</title>
        <authorList>
            <person name="Fraune S."/>
        </authorList>
    </citation>
    <scope>NUCLEOTIDE SEQUENCE</scope>
    <source>
        <strain evidence="3">G21632-S1</strain>
    </source>
</reference>
<dbReference type="Gene3D" id="1.20.120.910">
    <property type="entry name" value="DksA, coiled-coil domain"/>
    <property type="match status" value="1"/>
</dbReference>
<dbReference type="PANTHER" id="PTHR33823:SF4">
    <property type="entry name" value="GENERAL STRESS PROTEIN 16O"/>
    <property type="match status" value="1"/>
</dbReference>
<evidence type="ECO:0000313" key="3">
    <source>
        <dbReference type="EMBL" id="MCZ4296759.1"/>
    </source>
</evidence>
<dbReference type="EMBL" id="JAPWGW010000001">
    <property type="protein sequence ID" value="MCZ4296759.1"/>
    <property type="molecule type" value="Genomic_DNA"/>
</dbReference>
<dbReference type="RefSeq" id="WP_269400936.1">
    <property type="nucleotide sequence ID" value="NZ_JAPWGW010000001.1"/>
</dbReference>
<organism evidence="3 4">
    <name type="scientific">Henriciella marina</name>
    <dbReference type="NCBI Taxonomy" id="453851"/>
    <lineage>
        <taxon>Bacteria</taxon>
        <taxon>Pseudomonadati</taxon>
        <taxon>Pseudomonadota</taxon>
        <taxon>Alphaproteobacteria</taxon>
        <taxon>Hyphomonadales</taxon>
        <taxon>Hyphomonadaceae</taxon>
        <taxon>Henriciella</taxon>
    </lineage>
</organism>
<dbReference type="PROSITE" id="PS51128">
    <property type="entry name" value="ZF_DKSA_2"/>
    <property type="match status" value="1"/>
</dbReference>
<evidence type="ECO:0000313" key="4">
    <source>
        <dbReference type="Proteomes" id="UP001083770"/>
    </source>
</evidence>
<evidence type="ECO:0008006" key="5">
    <source>
        <dbReference type="Google" id="ProtNLM"/>
    </source>
</evidence>
<comment type="caution">
    <text evidence="3">The sequence shown here is derived from an EMBL/GenBank/DDBJ whole genome shotgun (WGS) entry which is preliminary data.</text>
</comment>
<keyword evidence="4" id="KW-1185">Reference proteome</keyword>
<dbReference type="SUPFAM" id="SSF57716">
    <property type="entry name" value="Glucocorticoid receptor-like (DNA-binding domain)"/>
    <property type="match status" value="1"/>
</dbReference>
<evidence type="ECO:0000256" key="1">
    <source>
        <dbReference type="PROSITE-ProRule" id="PRU00510"/>
    </source>
</evidence>
<gene>
    <name evidence="3" type="ORF">O4G74_01690</name>
</gene>
<feature type="zinc finger region" description="dksA C4-type" evidence="1">
    <location>
        <begin position="57"/>
        <end position="81"/>
    </location>
</feature>
<accession>A0ABT4LUF0</accession>
<dbReference type="Proteomes" id="UP001083770">
    <property type="component" value="Unassembled WGS sequence"/>
</dbReference>
<protein>
    <recommendedName>
        <fullName evidence="5">DksA C4-type domain-containing protein</fullName>
    </recommendedName>
</protein>
<dbReference type="PANTHER" id="PTHR33823">
    <property type="entry name" value="RNA POLYMERASE-BINDING TRANSCRIPTION FACTOR DKSA-RELATED"/>
    <property type="match status" value="1"/>
</dbReference>
<feature type="region of interest" description="Disordered" evidence="2">
    <location>
        <begin position="1"/>
        <end position="31"/>
    </location>
</feature>
<name>A0ABT4LUF0_9PROT</name>